<dbReference type="GO" id="GO:0031146">
    <property type="term" value="P:SCF-dependent proteasomal ubiquitin-dependent protein catabolic process"/>
    <property type="evidence" value="ECO:0007669"/>
    <property type="project" value="TreeGrafter"/>
</dbReference>
<feature type="domain" description="F-box" evidence="3">
    <location>
        <begin position="199"/>
        <end position="245"/>
    </location>
</feature>
<dbReference type="RefSeq" id="XP_011310533.1">
    <property type="nucleotide sequence ID" value="XM_011312231.1"/>
</dbReference>
<dbReference type="OrthoDB" id="2095648at2759"/>
<dbReference type="InterPro" id="IPR006553">
    <property type="entry name" value="Leu-rich_rpt_Cys-con_subtyp"/>
</dbReference>
<feature type="region of interest" description="Disordered" evidence="2">
    <location>
        <begin position="88"/>
        <end position="107"/>
    </location>
</feature>
<evidence type="ECO:0000313" key="4">
    <source>
        <dbReference type="Proteomes" id="UP000694866"/>
    </source>
</evidence>
<keyword evidence="4" id="KW-1185">Reference proteome</keyword>
<dbReference type="GeneID" id="105270970"/>
<dbReference type="AlphaFoldDB" id="A0A9R1TKI1"/>
<proteinExistence type="predicted"/>
<protein>
    <submittedName>
        <fullName evidence="5">S-phase kinase-associated protein 2 isoform X1</fullName>
    </submittedName>
</protein>
<reference evidence="5" key="1">
    <citation type="submission" date="2025-08" db="UniProtKB">
        <authorList>
            <consortium name="RefSeq"/>
        </authorList>
    </citation>
    <scope>IDENTIFICATION</scope>
    <source>
        <strain evidence="5">USDA-PBARC FA_bdor</strain>
        <tissue evidence="5">Whole organism</tissue>
    </source>
</reference>
<feature type="region of interest" description="Disordered" evidence="2">
    <location>
        <begin position="1"/>
        <end position="29"/>
    </location>
</feature>
<dbReference type="PROSITE" id="PS50181">
    <property type="entry name" value="FBOX"/>
    <property type="match status" value="1"/>
</dbReference>
<dbReference type="Gene3D" id="3.80.10.10">
    <property type="entry name" value="Ribonuclease Inhibitor"/>
    <property type="match status" value="1"/>
</dbReference>
<keyword evidence="1" id="KW-0833">Ubl conjugation pathway</keyword>
<dbReference type="GO" id="GO:0019005">
    <property type="term" value="C:SCF ubiquitin ligase complex"/>
    <property type="evidence" value="ECO:0007669"/>
    <property type="project" value="TreeGrafter"/>
</dbReference>
<dbReference type="KEGG" id="fas:105270970"/>
<dbReference type="CTD" id="6502"/>
<gene>
    <name evidence="5" type="primary">Skp2</name>
</gene>
<dbReference type="SUPFAM" id="SSF81383">
    <property type="entry name" value="F-box domain"/>
    <property type="match status" value="1"/>
</dbReference>
<dbReference type="Proteomes" id="UP000694866">
    <property type="component" value="Unplaced"/>
</dbReference>
<accession>A0A9R1TKI1</accession>
<evidence type="ECO:0000259" key="3">
    <source>
        <dbReference type="PROSITE" id="PS50181"/>
    </source>
</evidence>
<dbReference type="Pfam" id="PF12937">
    <property type="entry name" value="F-box-like"/>
    <property type="match status" value="1"/>
</dbReference>
<evidence type="ECO:0000256" key="1">
    <source>
        <dbReference type="ARBA" id="ARBA00022786"/>
    </source>
</evidence>
<feature type="compositionally biased region" description="Low complexity" evidence="2">
    <location>
        <begin position="89"/>
        <end position="104"/>
    </location>
</feature>
<dbReference type="SMART" id="SM00256">
    <property type="entry name" value="FBOX"/>
    <property type="match status" value="1"/>
</dbReference>
<evidence type="ECO:0000313" key="5">
    <source>
        <dbReference type="RefSeq" id="XP_011310533.1"/>
    </source>
</evidence>
<dbReference type="InterPro" id="IPR032675">
    <property type="entry name" value="LRR_dom_sf"/>
</dbReference>
<dbReference type="InterPro" id="IPR001810">
    <property type="entry name" value="F-box_dom"/>
</dbReference>
<dbReference type="PANTHER" id="PTHR13318:SF95">
    <property type="entry name" value="F-BOX PROTEIN YLR352W"/>
    <property type="match status" value="1"/>
</dbReference>
<keyword evidence="5" id="KW-0418">Kinase</keyword>
<dbReference type="SMART" id="SM00367">
    <property type="entry name" value="LRR_CC"/>
    <property type="match status" value="6"/>
</dbReference>
<organism evidence="4 5">
    <name type="scientific">Fopius arisanus</name>
    <dbReference type="NCBI Taxonomy" id="64838"/>
    <lineage>
        <taxon>Eukaryota</taxon>
        <taxon>Metazoa</taxon>
        <taxon>Ecdysozoa</taxon>
        <taxon>Arthropoda</taxon>
        <taxon>Hexapoda</taxon>
        <taxon>Insecta</taxon>
        <taxon>Pterygota</taxon>
        <taxon>Neoptera</taxon>
        <taxon>Endopterygota</taxon>
        <taxon>Hymenoptera</taxon>
        <taxon>Apocrita</taxon>
        <taxon>Ichneumonoidea</taxon>
        <taxon>Braconidae</taxon>
        <taxon>Opiinae</taxon>
        <taxon>Fopius</taxon>
    </lineage>
</organism>
<sequence length="526" mass="58994">MNASEDENTRLDMFEDTQDYSPSSPRQRKHMRLDDGCNNNLNSSMSNETKNEAKWKCPGDTSIVEPEVMVDLGVSMLDDETSCESLKRSQSQGCSVSPSSLVSSRHAAMDEKENLYRGTKYEKGKLERLEQDSHVLMDDSTRISNSLDNESGYASRIKGESCDEKQLEQFNTSSSNLDFNGLDQFYLFRRKKRASIMGEDKFSKLSDEMILMILKWLPKKCLVRSMLVCKRWCQIARDEALWTRLDLGGKVLGQGTLGHILPRGVQILRLAQAELADPAFSPGSEVLSDTYTSKLQYLDLSMAVISTDGLANLLSKCRLLKKLSLEKCTLNERICRAISQNKDITVLNLTMCEGIDFQCIRHIVSLNNLNSVNMSWCSLSAKSITLLCQSLPGSITRLNISGCRKSMTDDDVKDIVANCPDLVELDLSDCTLLTINAINSFLNLHQLEHLSLSRCYGIPLSSSYAKLTQMASLRYLDIFGLMTDAGLRSFQANCNSTEINKFLFSSVARPTVGVRRTSIWALRVRD</sequence>
<keyword evidence="5" id="KW-0808">Transferase</keyword>
<dbReference type="GO" id="GO:0016301">
    <property type="term" value="F:kinase activity"/>
    <property type="evidence" value="ECO:0007669"/>
    <property type="project" value="UniProtKB-KW"/>
</dbReference>
<name>A0A9R1TKI1_9HYME</name>
<dbReference type="SUPFAM" id="SSF52047">
    <property type="entry name" value="RNI-like"/>
    <property type="match status" value="1"/>
</dbReference>
<dbReference type="InterPro" id="IPR036047">
    <property type="entry name" value="F-box-like_dom_sf"/>
</dbReference>
<evidence type="ECO:0000256" key="2">
    <source>
        <dbReference type="SAM" id="MobiDB-lite"/>
    </source>
</evidence>
<dbReference type="PANTHER" id="PTHR13318">
    <property type="entry name" value="PARTNER OF PAIRED, ISOFORM B-RELATED"/>
    <property type="match status" value="1"/>
</dbReference>